<gene>
    <name evidence="5" type="primary">toxA_2</name>
    <name evidence="4" type="ORF">B0H41_004721</name>
    <name evidence="5" type="ORF">CLBCK_02490</name>
</gene>
<evidence type="ECO:0000313" key="5">
    <source>
        <dbReference type="EMBL" id="OOM65620.1"/>
    </source>
</evidence>
<dbReference type="Pfam" id="PF19127">
    <property type="entry name" value="Choline_bind_3"/>
    <property type="match status" value="3"/>
</dbReference>
<evidence type="ECO:0000313" key="6">
    <source>
        <dbReference type="Proteomes" id="UP000190973"/>
    </source>
</evidence>
<keyword evidence="1" id="KW-0677">Repeat</keyword>
<dbReference type="Proteomes" id="UP000190973">
    <property type="component" value="Unassembled WGS sequence"/>
</dbReference>
<evidence type="ECO:0000256" key="3">
    <source>
        <dbReference type="SAM" id="SignalP"/>
    </source>
</evidence>
<dbReference type="EMBL" id="LZZI01000004">
    <property type="protein sequence ID" value="OOM65620.1"/>
    <property type="molecule type" value="Genomic_DNA"/>
</dbReference>
<comment type="caution">
    <text evidence="5">The sequence shown here is derived from an EMBL/GenBank/DDBJ whole genome shotgun (WGS) entry which is preliminary data.</text>
</comment>
<protein>
    <submittedName>
        <fullName evidence="4">Glucan-binding YG repeat protein</fullName>
    </submittedName>
    <submittedName>
        <fullName evidence="5">Toxin A</fullName>
    </submittedName>
</protein>
<feature type="repeat" description="Cell wall-binding" evidence="2">
    <location>
        <begin position="290"/>
        <end position="309"/>
    </location>
</feature>
<name>A0A1S8S1C8_CLOBE</name>
<reference evidence="4" key="2">
    <citation type="submission" date="2020-05" db="EMBL/GenBank/DDBJ databases">
        <authorList>
            <person name="Brown S."/>
            <person name="Huntemann M."/>
            <person name="Clum A."/>
            <person name="Spunde A."/>
            <person name="Palaniappan K."/>
            <person name="Ritter S."/>
            <person name="Mikhailova N."/>
            <person name="Chen I.-M."/>
            <person name="Stamatis D."/>
            <person name="Reddy T."/>
            <person name="O'Malley R."/>
            <person name="Daum C."/>
            <person name="Shapiro N."/>
            <person name="Ivanova N."/>
            <person name="Kyrpides N."/>
            <person name="Woyke T."/>
        </authorList>
    </citation>
    <scope>NUCLEOTIDE SEQUENCE</scope>
    <source>
        <strain evidence="4">DJ080</strain>
    </source>
</reference>
<dbReference type="PROSITE" id="PS51170">
    <property type="entry name" value="CW"/>
    <property type="match status" value="4"/>
</dbReference>
<evidence type="ECO:0000256" key="2">
    <source>
        <dbReference type="PROSITE-ProRule" id="PRU00591"/>
    </source>
</evidence>
<organism evidence="5 6">
    <name type="scientific">Clostridium beijerinckii</name>
    <name type="common">Clostridium MP</name>
    <dbReference type="NCBI Taxonomy" id="1520"/>
    <lineage>
        <taxon>Bacteria</taxon>
        <taxon>Bacillati</taxon>
        <taxon>Bacillota</taxon>
        <taxon>Clostridia</taxon>
        <taxon>Eubacteriales</taxon>
        <taxon>Clostridiaceae</taxon>
        <taxon>Clostridium</taxon>
    </lineage>
</organism>
<dbReference type="InterPro" id="IPR018337">
    <property type="entry name" value="Cell_wall/Cho-bd_repeat"/>
</dbReference>
<dbReference type="Proteomes" id="UP001193748">
    <property type="component" value="Unassembled WGS sequence"/>
</dbReference>
<feature type="repeat" description="Cell wall-binding" evidence="2">
    <location>
        <begin position="211"/>
        <end position="230"/>
    </location>
</feature>
<reference evidence="5 6" key="1">
    <citation type="submission" date="2016-05" db="EMBL/GenBank/DDBJ databases">
        <title>Microbial solvent formation.</title>
        <authorList>
            <person name="Poehlein A."/>
            <person name="Montoya Solano J.D."/>
            <person name="Flitsch S."/>
            <person name="Krabben P."/>
            <person name="Duerre P."/>
            <person name="Daniel R."/>
        </authorList>
    </citation>
    <scope>NUCLEOTIDE SEQUENCE [LARGE SCALE GENOMIC DNA]</scope>
    <source>
        <strain evidence="5 6">DSM 53</strain>
    </source>
</reference>
<dbReference type="EMBL" id="JABSWW010000001">
    <property type="protein sequence ID" value="NRT91042.1"/>
    <property type="molecule type" value="Genomic_DNA"/>
</dbReference>
<accession>A0A1S8S1C8</accession>
<evidence type="ECO:0000313" key="4">
    <source>
        <dbReference type="EMBL" id="NRT91042.1"/>
    </source>
</evidence>
<dbReference type="SUPFAM" id="SSF69360">
    <property type="entry name" value="Cell wall binding repeat"/>
    <property type="match status" value="2"/>
</dbReference>
<feature type="repeat" description="Cell wall-binding" evidence="2">
    <location>
        <begin position="123"/>
        <end position="142"/>
    </location>
</feature>
<feature type="repeat" description="Cell wall-binding" evidence="2">
    <location>
        <begin position="48"/>
        <end position="67"/>
    </location>
</feature>
<dbReference type="Gene3D" id="2.10.270.10">
    <property type="entry name" value="Cholin Binding"/>
    <property type="match status" value="4"/>
</dbReference>
<proteinExistence type="predicted"/>
<dbReference type="Pfam" id="PF01473">
    <property type="entry name" value="Choline_bind_1"/>
    <property type="match status" value="1"/>
</dbReference>
<feature type="signal peptide" evidence="3">
    <location>
        <begin position="1"/>
        <end position="29"/>
    </location>
</feature>
<reference evidence="4" key="3">
    <citation type="journal article" date="2022" name="Nat. Biotechnol.">
        <title>Carbon-negative production of acetone and isopropanol by gas fermentation at industrial pilot scale.</title>
        <authorList>
            <person name="Liew F.E."/>
            <person name="Nogle R."/>
            <person name="Abdalla T."/>
            <person name="Rasor B.J."/>
            <person name="Canter C."/>
            <person name="Jensen R.O."/>
            <person name="Wang L."/>
            <person name="Strutz J."/>
            <person name="Chirania P."/>
            <person name="De Tissera S."/>
            <person name="Mueller A.P."/>
            <person name="Ruan Z."/>
            <person name="Gao A."/>
            <person name="Tran L."/>
            <person name="Engle N.L."/>
            <person name="Bromley J.C."/>
            <person name="Daniell J."/>
            <person name="Conrado R."/>
            <person name="Tschaplinski T.J."/>
            <person name="Giannone R.J."/>
            <person name="Hettich R.L."/>
            <person name="Karim A.S."/>
            <person name="Simpson S.D."/>
            <person name="Brown S.D."/>
            <person name="Leang C."/>
            <person name="Jewett M.C."/>
            <person name="Kopke M."/>
        </authorList>
    </citation>
    <scope>NUCLEOTIDE SEQUENCE</scope>
    <source>
        <strain evidence="4">DJ080</strain>
    </source>
</reference>
<sequence length="333" mass="38134">MKKKMLNKLVAMVLVYGSVLAVGMIPANAAMKTESGKTYYYNELGQKVKGWLNDNGKWYYFNENGEMQKNTTMKIDGEDFEFNENGVLISKNGQETKQALYEYGKNSKIKDGKIYYVNASGKETGWVEVDGKVYYYNNNGEMQKNTTVKDINGKEVKLNEKGVAVGEHGYELIMGEEVTYDSSEAYKKSHEHWRKVGNDWYYYLTGDDMLADGWEQNNGVWYYFNNEGKMQKNTTVKDGKGNDCILNAEGALTNRSKPEIDTSKYKDARSYSWKEINGNWYYMASDGDKVNGWIKTNGKWYYCNNDGVMQKNTTIIEGDNKYVLDASGAWINN</sequence>
<dbReference type="RefSeq" id="WP_077837168.1">
    <property type="nucleotide sequence ID" value="NZ_CP107022.1"/>
</dbReference>
<keyword evidence="3" id="KW-0732">Signal</keyword>
<evidence type="ECO:0000256" key="1">
    <source>
        <dbReference type="ARBA" id="ARBA00022737"/>
    </source>
</evidence>
<feature type="chain" id="PRO_5014274780" evidence="3">
    <location>
        <begin position="30"/>
        <end position="333"/>
    </location>
</feature>
<dbReference type="AlphaFoldDB" id="A0A1S8S1C8"/>